<dbReference type="OrthoDB" id="3291142at2"/>
<dbReference type="PANTHER" id="PTHR43798:SF33">
    <property type="entry name" value="HYDROLASE, PUTATIVE (AFU_ORTHOLOGUE AFUA_2G14860)-RELATED"/>
    <property type="match status" value="1"/>
</dbReference>
<sequence>MKEQILPPLRTSHAWPGLQGRWCYDTWGRNGRPVVLLPAVLFGRELWWPLAAELRPHATVIAVDLPGHRDSGDRRGRYTPDDLIDDLAGLIYSLGVRRAPVIVGHASSAALATLFATRYATHAVVTVDATVPADPATSAAVDYEAYLAALPLDDIPAAFRSLAQPRDAPGLLRAYQPCLDLTVTPAPGTAALAVHSSPPGNCPGAARHCWQQHVYHRPGRFAHLTDLRRLASDITTLV</sequence>
<dbReference type="Proteomes" id="UP000053244">
    <property type="component" value="Unassembled WGS sequence"/>
</dbReference>
<reference evidence="2 3" key="1">
    <citation type="submission" date="2015-10" db="EMBL/GenBank/DDBJ databases">
        <authorList>
            <person name="Gilbert D.G."/>
        </authorList>
    </citation>
    <scope>NUCLEOTIDE SEQUENCE [LARGE SCALE GENOMIC DNA]</scope>
    <source>
        <strain evidence="2 3">NRRL B-16712</strain>
    </source>
</reference>
<feature type="domain" description="AB hydrolase-1" evidence="1">
    <location>
        <begin position="34"/>
        <end position="184"/>
    </location>
</feature>
<dbReference type="InterPro" id="IPR000073">
    <property type="entry name" value="AB_hydrolase_1"/>
</dbReference>
<evidence type="ECO:0000313" key="3">
    <source>
        <dbReference type="Proteomes" id="UP000053244"/>
    </source>
</evidence>
<evidence type="ECO:0000313" key="2">
    <source>
        <dbReference type="EMBL" id="KUL31749.1"/>
    </source>
</evidence>
<dbReference type="PANTHER" id="PTHR43798">
    <property type="entry name" value="MONOACYLGLYCEROL LIPASE"/>
    <property type="match status" value="1"/>
</dbReference>
<gene>
    <name evidence="2" type="ORF">ADL15_21480</name>
</gene>
<dbReference type="InterPro" id="IPR050266">
    <property type="entry name" value="AB_hydrolase_sf"/>
</dbReference>
<dbReference type="Pfam" id="PF12697">
    <property type="entry name" value="Abhydrolase_6"/>
    <property type="match status" value="1"/>
</dbReference>
<dbReference type="Gene3D" id="3.40.50.1820">
    <property type="entry name" value="alpha/beta hydrolase"/>
    <property type="match status" value="1"/>
</dbReference>
<comment type="caution">
    <text evidence="2">The sequence shown here is derived from an EMBL/GenBank/DDBJ whole genome shotgun (WGS) entry which is preliminary data.</text>
</comment>
<dbReference type="EMBL" id="LLZH01000200">
    <property type="protein sequence ID" value="KUL31749.1"/>
    <property type="molecule type" value="Genomic_DNA"/>
</dbReference>
<name>A0A117MRG7_9ACTN</name>
<organism evidence="2 3">
    <name type="scientific">Actinoplanes awajinensis subsp. mycoplanecinus</name>
    <dbReference type="NCBI Taxonomy" id="135947"/>
    <lineage>
        <taxon>Bacteria</taxon>
        <taxon>Bacillati</taxon>
        <taxon>Actinomycetota</taxon>
        <taxon>Actinomycetes</taxon>
        <taxon>Micromonosporales</taxon>
        <taxon>Micromonosporaceae</taxon>
        <taxon>Actinoplanes</taxon>
    </lineage>
</organism>
<dbReference type="GO" id="GO:0003824">
    <property type="term" value="F:catalytic activity"/>
    <property type="evidence" value="ECO:0007669"/>
    <property type="project" value="UniProtKB-ARBA"/>
</dbReference>
<dbReference type="RefSeq" id="WP_067693986.1">
    <property type="nucleotide sequence ID" value="NZ_LLZH01000200.1"/>
</dbReference>
<evidence type="ECO:0000259" key="1">
    <source>
        <dbReference type="Pfam" id="PF12697"/>
    </source>
</evidence>
<keyword evidence="3" id="KW-1185">Reference proteome</keyword>
<dbReference type="SUPFAM" id="SSF53474">
    <property type="entry name" value="alpha/beta-Hydrolases"/>
    <property type="match status" value="1"/>
</dbReference>
<dbReference type="InterPro" id="IPR029058">
    <property type="entry name" value="AB_hydrolase_fold"/>
</dbReference>
<proteinExistence type="predicted"/>
<accession>A0A117MRG7</accession>
<dbReference type="GO" id="GO:0016020">
    <property type="term" value="C:membrane"/>
    <property type="evidence" value="ECO:0007669"/>
    <property type="project" value="TreeGrafter"/>
</dbReference>
<dbReference type="AlphaFoldDB" id="A0A117MRG7"/>
<protein>
    <recommendedName>
        <fullName evidence="1">AB hydrolase-1 domain-containing protein</fullName>
    </recommendedName>
</protein>